<dbReference type="PANTHER" id="PTHR31630:SF6">
    <property type="entry name" value="PHYTANOYL-COA DIOXYGENASE-RELATED"/>
    <property type="match status" value="1"/>
</dbReference>
<dbReference type="RefSeq" id="WP_220201242.1">
    <property type="nucleotide sequence ID" value="NZ_BNJK01000001.1"/>
</dbReference>
<keyword evidence="2" id="KW-1185">Reference proteome</keyword>
<keyword evidence="1" id="KW-0560">Oxidoreductase</keyword>
<gene>
    <name evidence="1" type="ORF">KSF_003120</name>
</gene>
<dbReference type="AlphaFoldDB" id="A0A8J3MWV6"/>
<dbReference type="PANTHER" id="PTHR31630">
    <property type="entry name" value="PHYTANOYL-COA DIOXYGENASE-RELATED-RELATED"/>
    <property type="match status" value="1"/>
</dbReference>
<accession>A0A8J3MWV6</accession>
<sequence length="281" mass="32524">MTADIHSALRRQLEERGYVVVPNVIPRENLEALVADIWMHTGAMPDERESWYQPERIRYAGMIEMYHYQSMWNNRQHPNVHRVFSDIFGTEKLWVSLDRANLKPPADVRYPDYNPTGFIHWDTDIGKYPTIPFQVQGVLALTDTDENMGGFICVPELYRDLPERFASLPEDQKANRKPDLTGYSVTKVPAKAGDMIIWHVLLPHGNGYNDSDRPRLAQYITMSPAQEQNTAIRTQRISSWRNNTPPQSRYFPGDSRKIEEQREPAQLTALGRKLIGLDSWE</sequence>
<dbReference type="Pfam" id="PF05721">
    <property type="entry name" value="PhyH"/>
    <property type="match status" value="1"/>
</dbReference>
<dbReference type="EMBL" id="BNJK01000001">
    <property type="protein sequence ID" value="GHO90264.1"/>
    <property type="molecule type" value="Genomic_DNA"/>
</dbReference>
<name>A0A8J3MWV6_9CHLR</name>
<dbReference type="InterPro" id="IPR008775">
    <property type="entry name" value="Phytyl_CoA_dOase-like"/>
</dbReference>
<reference evidence="1" key="1">
    <citation type="submission" date="2020-10" db="EMBL/GenBank/DDBJ databases">
        <title>Taxonomic study of unclassified bacteria belonging to the class Ktedonobacteria.</title>
        <authorList>
            <person name="Yabe S."/>
            <person name="Wang C.M."/>
            <person name="Zheng Y."/>
            <person name="Sakai Y."/>
            <person name="Cavaletti L."/>
            <person name="Monciardini P."/>
            <person name="Donadio S."/>
        </authorList>
    </citation>
    <scope>NUCLEOTIDE SEQUENCE</scope>
    <source>
        <strain evidence="1">ID150040</strain>
    </source>
</reference>
<protein>
    <submittedName>
        <fullName evidence="1">Phytanoyl-CoA dioxygenase</fullName>
    </submittedName>
</protein>
<dbReference type="SUPFAM" id="SSF51197">
    <property type="entry name" value="Clavaminate synthase-like"/>
    <property type="match status" value="1"/>
</dbReference>
<proteinExistence type="predicted"/>
<evidence type="ECO:0000313" key="2">
    <source>
        <dbReference type="Proteomes" id="UP000597444"/>
    </source>
</evidence>
<keyword evidence="1" id="KW-0223">Dioxygenase</keyword>
<organism evidence="1 2">
    <name type="scientific">Reticulibacter mediterranei</name>
    <dbReference type="NCBI Taxonomy" id="2778369"/>
    <lineage>
        <taxon>Bacteria</taxon>
        <taxon>Bacillati</taxon>
        <taxon>Chloroflexota</taxon>
        <taxon>Ktedonobacteria</taxon>
        <taxon>Ktedonobacterales</taxon>
        <taxon>Reticulibacteraceae</taxon>
        <taxon>Reticulibacter</taxon>
    </lineage>
</organism>
<dbReference type="Gene3D" id="2.60.120.620">
    <property type="entry name" value="q2cbj1_9rhob like domain"/>
    <property type="match status" value="1"/>
</dbReference>
<evidence type="ECO:0000313" key="1">
    <source>
        <dbReference type="EMBL" id="GHO90264.1"/>
    </source>
</evidence>
<comment type="caution">
    <text evidence="1">The sequence shown here is derived from an EMBL/GenBank/DDBJ whole genome shotgun (WGS) entry which is preliminary data.</text>
</comment>
<dbReference type="Proteomes" id="UP000597444">
    <property type="component" value="Unassembled WGS sequence"/>
</dbReference>
<dbReference type="GO" id="GO:0016706">
    <property type="term" value="F:2-oxoglutarate-dependent dioxygenase activity"/>
    <property type="evidence" value="ECO:0007669"/>
    <property type="project" value="UniProtKB-ARBA"/>
</dbReference>